<evidence type="ECO:0000313" key="7">
    <source>
        <dbReference type="Proteomes" id="UP000606274"/>
    </source>
</evidence>
<gene>
    <name evidence="6" type="ORF">HF521_015123</name>
</gene>
<dbReference type="InterPro" id="IPR011993">
    <property type="entry name" value="PH-like_dom_sf"/>
</dbReference>
<feature type="domain" description="SEC7" evidence="5">
    <location>
        <begin position="498"/>
        <end position="673"/>
    </location>
</feature>
<dbReference type="InterPro" id="IPR016186">
    <property type="entry name" value="C-type_lectin-like/link_sf"/>
</dbReference>
<evidence type="ECO:0000256" key="2">
    <source>
        <dbReference type="SAM" id="MobiDB-lite"/>
    </source>
</evidence>
<dbReference type="Gene3D" id="2.30.29.30">
    <property type="entry name" value="Pleckstrin-homology domain (PH domain)/Phosphotyrosine-binding domain (PTB)"/>
    <property type="match status" value="2"/>
</dbReference>
<feature type="domain" description="PH" evidence="3">
    <location>
        <begin position="697"/>
        <end position="801"/>
    </location>
</feature>
<dbReference type="PROSITE" id="PS50190">
    <property type="entry name" value="SEC7"/>
    <property type="match status" value="2"/>
</dbReference>
<dbReference type="InterPro" id="IPR000904">
    <property type="entry name" value="Sec7_dom"/>
</dbReference>
<feature type="domain" description="SEC7" evidence="5">
    <location>
        <begin position="96"/>
        <end position="275"/>
    </location>
</feature>
<name>A0A8T0A6B1_SILME</name>
<evidence type="ECO:0000256" key="1">
    <source>
        <dbReference type="ARBA" id="ARBA00004632"/>
    </source>
</evidence>
<dbReference type="InterPro" id="IPR001304">
    <property type="entry name" value="C-type_lectin-like"/>
</dbReference>
<dbReference type="SMART" id="SM00222">
    <property type="entry name" value="Sec7"/>
    <property type="match status" value="2"/>
</dbReference>
<evidence type="ECO:0000259" key="5">
    <source>
        <dbReference type="PROSITE" id="PS50190"/>
    </source>
</evidence>
<dbReference type="Gene3D" id="1.10.1000.11">
    <property type="entry name" value="Arf Nucleotide-binding Site Opener,domain 2"/>
    <property type="match status" value="2"/>
</dbReference>
<dbReference type="PROSITE" id="PS50041">
    <property type="entry name" value="C_TYPE_LECTIN_2"/>
    <property type="match status" value="1"/>
</dbReference>
<proteinExistence type="predicted"/>
<dbReference type="Gene3D" id="3.10.100.10">
    <property type="entry name" value="Mannose-Binding Protein A, subunit A"/>
    <property type="match status" value="1"/>
</dbReference>
<reference evidence="6" key="1">
    <citation type="submission" date="2020-08" db="EMBL/GenBank/DDBJ databases">
        <title>Chromosome-level assembly of Southern catfish (Silurus meridionalis) provides insights into visual adaptation to the nocturnal and benthic lifestyles.</title>
        <authorList>
            <person name="Zhang Y."/>
            <person name="Wang D."/>
            <person name="Peng Z."/>
        </authorList>
    </citation>
    <scope>NUCLEOTIDE SEQUENCE</scope>
    <source>
        <strain evidence="6">SWU-2019-XX</strain>
        <tissue evidence="6">Muscle</tissue>
    </source>
</reference>
<protein>
    <submittedName>
        <fullName evidence="6">Uncharacterized protein</fullName>
    </submittedName>
</protein>
<feature type="domain" description="PH" evidence="3">
    <location>
        <begin position="299"/>
        <end position="403"/>
    </location>
</feature>
<dbReference type="InterPro" id="IPR041681">
    <property type="entry name" value="PH_9"/>
</dbReference>
<evidence type="ECO:0000259" key="3">
    <source>
        <dbReference type="PROSITE" id="PS50003"/>
    </source>
</evidence>
<dbReference type="Pfam" id="PF15410">
    <property type="entry name" value="PH_9"/>
    <property type="match status" value="2"/>
</dbReference>
<comment type="subcellular location">
    <subcellularLocation>
        <location evidence="1">Cell projection</location>
        <location evidence="1">Ruffle membrane</location>
    </subcellularLocation>
</comment>
<evidence type="ECO:0000313" key="6">
    <source>
        <dbReference type="EMBL" id="KAF7686730.1"/>
    </source>
</evidence>
<dbReference type="SUPFAM" id="SSF48425">
    <property type="entry name" value="Sec7 domain"/>
    <property type="match status" value="2"/>
</dbReference>
<dbReference type="InterPro" id="IPR001849">
    <property type="entry name" value="PH_domain"/>
</dbReference>
<keyword evidence="7" id="KW-1185">Reference proteome</keyword>
<dbReference type="GO" id="GO:0032587">
    <property type="term" value="C:ruffle membrane"/>
    <property type="evidence" value="ECO:0007669"/>
    <property type="project" value="UniProtKB-SubCell"/>
</dbReference>
<dbReference type="PROSITE" id="PS50003">
    <property type="entry name" value="PH_DOMAIN"/>
    <property type="match status" value="2"/>
</dbReference>
<dbReference type="SUPFAM" id="SSF56436">
    <property type="entry name" value="C-type lectin-like"/>
    <property type="match status" value="1"/>
</dbReference>
<dbReference type="PANTHER" id="PTHR10663:SF376">
    <property type="entry name" value="PH AND SEC7 DOMAIN-CONTAINING PROTEIN"/>
    <property type="match status" value="1"/>
</dbReference>
<dbReference type="GO" id="GO:0005085">
    <property type="term" value="F:guanyl-nucleotide exchange factor activity"/>
    <property type="evidence" value="ECO:0007669"/>
    <property type="project" value="InterPro"/>
</dbReference>
<feature type="compositionally biased region" description="Basic and acidic residues" evidence="2">
    <location>
        <begin position="450"/>
        <end position="467"/>
    </location>
</feature>
<sequence length="894" mass="104251">MKSWNESRQDCKNKGADLVIINSAEEQDFIGRYFGSTKAWIGLTETEGGYKWSQLEMKRQQASDITRQEEHALGPIEEDDVASECSKTESAADQEEALKDFLHSLSSTIQDEKPSFIKKNETCLKGQILARGLYHHEKFRSREVVWKLRDDVKLAEETVKAYITFFKFESMPIDEALRSFLRVFWPEDELELQHLLINHFTQQYIACNKLQLDFQPEIYNVTWAMIMLNADLHAGHKGKKMSCSEFILILIRACRDGYEYDPIQLIGIYDSIEMKTLEVFRVKTRFQDAFENNNSHTTKVHKTGHLICKQVMDENGRKTRKGRRSWKPFTAVLKDMALQLQQYSKVEKKITIRLHHTIAYPLKYKNIPHVLCIKTADSRVFYFQAENEEEQSSWVAAINQIAARYSAPPLTFAHNDIKEHRPQVLPAFPSHLSLEQQLQYTESQLQKSQLEMKRQQASDITRQEEHALGPIEEDDVASECSKTEDAASAADQEEALKDFLHSLSSTIQDEKPSFIKKNKTCEKGKILARGLYHHEKFRSREVVWKLRDDVKLAEETVKAYITFFKFESMPIDEALRLFLRVFWPEDELELQHLLINHFTQQYIACNKLQLDFQPEIYNVTWAMIMLNADLHAGHKGKKMSCSEFSLNLFRACRDGYEYDPIQLIGIYDSIEMKTLEVFRVKTRFQDAFENNNSHTTNVHKTGHLICKQVMDENGRKTRKGRRSWKPFTAVLKDMALQLQQDSKVDKKITIRLHHTIAYPLKYKNIPHVLCIKAADSRVFYFQAENEEEQSSWVAAINQIAARYSAPPLTFASYNIKEHRPQVLPAFPSHLSLEQQLQYTESQLQKVSNYLTYYISMPNRKSTLPVDYMEQEVTRYTTYVRALQKLVKEKDPESE</sequence>
<dbReference type="PANTHER" id="PTHR10663">
    <property type="entry name" value="GUANYL-NUCLEOTIDE EXCHANGE FACTOR"/>
    <property type="match status" value="1"/>
</dbReference>
<dbReference type="SUPFAM" id="SSF50729">
    <property type="entry name" value="PH domain-like"/>
    <property type="match status" value="2"/>
</dbReference>
<organism evidence="6 7">
    <name type="scientific">Silurus meridionalis</name>
    <name type="common">Southern catfish</name>
    <name type="synonym">Silurus soldatovi meridionalis</name>
    <dbReference type="NCBI Taxonomy" id="175797"/>
    <lineage>
        <taxon>Eukaryota</taxon>
        <taxon>Metazoa</taxon>
        <taxon>Chordata</taxon>
        <taxon>Craniata</taxon>
        <taxon>Vertebrata</taxon>
        <taxon>Euteleostomi</taxon>
        <taxon>Actinopterygii</taxon>
        <taxon>Neopterygii</taxon>
        <taxon>Teleostei</taxon>
        <taxon>Ostariophysi</taxon>
        <taxon>Siluriformes</taxon>
        <taxon>Siluridae</taxon>
        <taxon>Silurus</taxon>
    </lineage>
</organism>
<dbReference type="GO" id="GO:0032012">
    <property type="term" value="P:regulation of ARF protein signal transduction"/>
    <property type="evidence" value="ECO:0007669"/>
    <property type="project" value="InterPro"/>
</dbReference>
<dbReference type="AlphaFoldDB" id="A0A8T0A6B1"/>
<dbReference type="Proteomes" id="UP000606274">
    <property type="component" value="Unassembled WGS sequence"/>
</dbReference>
<dbReference type="Pfam" id="PF01369">
    <property type="entry name" value="Sec7"/>
    <property type="match status" value="2"/>
</dbReference>
<dbReference type="Pfam" id="PF00059">
    <property type="entry name" value="Lectin_C"/>
    <property type="match status" value="1"/>
</dbReference>
<feature type="region of interest" description="Disordered" evidence="2">
    <location>
        <begin position="445"/>
        <end position="488"/>
    </location>
</feature>
<evidence type="ECO:0000259" key="4">
    <source>
        <dbReference type="PROSITE" id="PS50041"/>
    </source>
</evidence>
<dbReference type="InterPro" id="IPR035999">
    <property type="entry name" value="Sec7_dom_sf"/>
</dbReference>
<feature type="domain" description="C-type lectin" evidence="4">
    <location>
        <begin position="1"/>
        <end position="53"/>
    </location>
</feature>
<dbReference type="EMBL" id="JABFDY010000028">
    <property type="protein sequence ID" value="KAF7686730.1"/>
    <property type="molecule type" value="Genomic_DNA"/>
</dbReference>
<dbReference type="SMART" id="SM00233">
    <property type="entry name" value="PH"/>
    <property type="match status" value="2"/>
</dbReference>
<dbReference type="InterPro" id="IPR023394">
    <property type="entry name" value="Sec7_C_sf"/>
</dbReference>
<comment type="caution">
    <text evidence="6">The sequence shown here is derived from an EMBL/GenBank/DDBJ whole genome shotgun (WGS) entry which is preliminary data.</text>
</comment>
<accession>A0A8T0A6B1</accession>
<dbReference type="InterPro" id="IPR016187">
    <property type="entry name" value="CTDL_fold"/>
</dbReference>